<evidence type="ECO:0000259" key="1">
    <source>
        <dbReference type="PROSITE" id="PS51094"/>
    </source>
</evidence>
<dbReference type="InterPro" id="IPR002178">
    <property type="entry name" value="PTS_EIIA_type-2_dom"/>
</dbReference>
<dbReference type="PANTHER" id="PTHR47738">
    <property type="entry name" value="PTS SYSTEM FRUCTOSE-LIKE EIIA COMPONENT-RELATED"/>
    <property type="match status" value="1"/>
</dbReference>
<keyword evidence="2" id="KW-0813">Transport</keyword>
<dbReference type="PANTHER" id="PTHR47738:SF1">
    <property type="entry name" value="NITROGEN REGULATORY PROTEIN"/>
    <property type="match status" value="1"/>
</dbReference>
<dbReference type="Pfam" id="PF00359">
    <property type="entry name" value="PTS_EIIA_2"/>
    <property type="match status" value="1"/>
</dbReference>
<evidence type="ECO:0000313" key="3">
    <source>
        <dbReference type="Proteomes" id="UP001596492"/>
    </source>
</evidence>
<name>A0ABW2ILQ3_9PROT</name>
<reference evidence="3" key="1">
    <citation type="journal article" date="2019" name="Int. J. Syst. Evol. Microbiol.">
        <title>The Global Catalogue of Microorganisms (GCM) 10K type strain sequencing project: providing services to taxonomists for standard genome sequencing and annotation.</title>
        <authorList>
            <consortium name="The Broad Institute Genomics Platform"/>
            <consortium name="The Broad Institute Genome Sequencing Center for Infectious Disease"/>
            <person name="Wu L."/>
            <person name="Ma J."/>
        </authorList>
    </citation>
    <scope>NUCLEOTIDE SEQUENCE [LARGE SCALE GENOMIC DNA]</scope>
    <source>
        <strain evidence="3">CCUG 51308</strain>
    </source>
</reference>
<gene>
    <name evidence="2" type="ORF">ACFQS8_10670</name>
</gene>
<keyword evidence="3" id="KW-1185">Reference proteome</keyword>
<keyword evidence="2" id="KW-0762">Sugar transport</keyword>
<proteinExistence type="predicted"/>
<dbReference type="SUPFAM" id="SSF55804">
    <property type="entry name" value="Phoshotransferase/anion transport protein"/>
    <property type="match status" value="1"/>
</dbReference>
<dbReference type="CDD" id="cd00211">
    <property type="entry name" value="PTS_IIA_fru"/>
    <property type="match status" value="1"/>
</dbReference>
<dbReference type="InterPro" id="IPR051541">
    <property type="entry name" value="PTS_SugarTrans_NitroReg"/>
</dbReference>
<dbReference type="RefSeq" id="WP_382167320.1">
    <property type="nucleotide sequence ID" value="NZ_JBHTBR010000005.1"/>
</dbReference>
<dbReference type="EMBL" id="JBHTBR010000005">
    <property type="protein sequence ID" value="MFC7292079.1"/>
    <property type="molecule type" value="Genomic_DNA"/>
</dbReference>
<dbReference type="InterPro" id="IPR016152">
    <property type="entry name" value="PTrfase/Anion_transptr"/>
</dbReference>
<sequence length="157" mass="17145">MTDVLDLLRPETISPRAKWGSRKLAISELSEIIAEALNLDANEIFSAVMERERLGSTGVGEGVAIPHARIAGLKEPIGAFARLEEPVDFEAIDERDCDLIFLLLAPKEAGVDHLRALAKVSRVMRQEKLREDLRKALSVDAVLAAFTQASKPETTAA</sequence>
<dbReference type="Proteomes" id="UP001596492">
    <property type="component" value="Unassembled WGS sequence"/>
</dbReference>
<protein>
    <submittedName>
        <fullName evidence="2">PTS sugar transporter subunit IIA</fullName>
    </submittedName>
</protein>
<dbReference type="Gene3D" id="3.40.930.10">
    <property type="entry name" value="Mannitol-specific EII, Chain A"/>
    <property type="match status" value="1"/>
</dbReference>
<feature type="domain" description="PTS EIIA type-2" evidence="1">
    <location>
        <begin position="6"/>
        <end position="149"/>
    </location>
</feature>
<evidence type="ECO:0000313" key="2">
    <source>
        <dbReference type="EMBL" id="MFC7292079.1"/>
    </source>
</evidence>
<comment type="caution">
    <text evidence="2">The sequence shown here is derived from an EMBL/GenBank/DDBJ whole genome shotgun (WGS) entry which is preliminary data.</text>
</comment>
<dbReference type="PROSITE" id="PS00372">
    <property type="entry name" value="PTS_EIIA_TYPE_2_HIS"/>
    <property type="match status" value="1"/>
</dbReference>
<organism evidence="2 3">
    <name type="scientific">Hirschia litorea</name>
    <dbReference type="NCBI Taxonomy" id="1199156"/>
    <lineage>
        <taxon>Bacteria</taxon>
        <taxon>Pseudomonadati</taxon>
        <taxon>Pseudomonadota</taxon>
        <taxon>Alphaproteobacteria</taxon>
        <taxon>Hyphomonadales</taxon>
        <taxon>Hyphomonadaceae</taxon>
        <taxon>Hirschia</taxon>
    </lineage>
</organism>
<dbReference type="PROSITE" id="PS51094">
    <property type="entry name" value="PTS_EIIA_TYPE_2"/>
    <property type="match status" value="1"/>
</dbReference>
<accession>A0ABW2ILQ3</accession>